<protein>
    <submittedName>
        <fullName evidence="5">Amino acid adenylation domain-containing protein</fullName>
    </submittedName>
</protein>
<dbReference type="InterPro" id="IPR020806">
    <property type="entry name" value="PKS_PP-bd"/>
</dbReference>
<evidence type="ECO:0000256" key="1">
    <source>
        <dbReference type="ARBA" id="ARBA00022450"/>
    </source>
</evidence>
<dbReference type="NCBIfam" id="TIGR01733">
    <property type="entry name" value="AA-adenyl-dom"/>
    <property type="match status" value="1"/>
</dbReference>
<dbReference type="InterPro" id="IPR045851">
    <property type="entry name" value="AMP-bd_C_sf"/>
</dbReference>
<dbReference type="InterPro" id="IPR009081">
    <property type="entry name" value="PP-bd_ACP"/>
</dbReference>
<evidence type="ECO:0000313" key="6">
    <source>
        <dbReference type="Proteomes" id="UP001597063"/>
    </source>
</evidence>
<dbReference type="SUPFAM" id="SSF56801">
    <property type="entry name" value="Acetyl-CoA synthetase-like"/>
    <property type="match status" value="1"/>
</dbReference>
<dbReference type="InterPro" id="IPR025110">
    <property type="entry name" value="AMP-bd_C"/>
</dbReference>
<dbReference type="InterPro" id="IPR029058">
    <property type="entry name" value="AB_hydrolase_fold"/>
</dbReference>
<dbReference type="PROSITE" id="PS00455">
    <property type="entry name" value="AMP_BINDING"/>
    <property type="match status" value="1"/>
</dbReference>
<feature type="domain" description="Carrier" evidence="4">
    <location>
        <begin position="514"/>
        <end position="589"/>
    </location>
</feature>
<evidence type="ECO:0000259" key="4">
    <source>
        <dbReference type="PROSITE" id="PS50075"/>
    </source>
</evidence>
<dbReference type="SMART" id="SM00823">
    <property type="entry name" value="PKS_PP"/>
    <property type="match status" value="1"/>
</dbReference>
<dbReference type="Gene3D" id="3.40.50.1820">
    <property type="entry name" value="alpha/beta hydrolase"/>
    <property type="match status" value="1"/>
</dbReference>
<dbReference type="Proteomes" id="UP001597063">
    <property type="component" value="Unassembled WGS sequence"/>
</dbReference>
<dbReference type="InterPro" id="IPR010071">
    <property type="entry name" value="AA_adenyl_dom"/>
</dbReference>
<feature type="region of interest" description="Disordered" evidence="3">
    <location>
        <begin position="586"/>
        <end position="614"/>
    </location>
</feature>
<dbReference type="PANTHER" id="PTHR45527">
    <property type="entry name" value="NONRIBOSOMAL PEPTIDE SYNTHETASE"/>
    <property type="match status" value="1"/>
</dbReference>
<dbReference type="PROSITE" id="PS50075">
    <property type="entry name" value="CARRIER"/>
    <property type="match status" value="1"/>
</dbReference>
<evidence type="ECO:0000313" key="5">
    <source>
        <dbReference type="EMBL" id="MFD0692218.1"/>
    </source>
</evidence>
<keyword evidence="1" id="KW-0596">Phosphopantetheine</keyword>
<evidence type="ECO:0000256" key="2">
    <source>
        <dbReference type="ARBA" id="ARBA00022553"/>
    </source>
</evidence>
<organism evidence="5 6">
    <name type="scientific">Actinomadura fibrosa</name>
    <dbReference type="NCBI Taxonomy" id="111802"/>
    <lineage>
        <taxon>Bacteria</taxon>
        <taxon>Bacillati</taxon>
        <taxon>Actinomycetota</taxon>
        <taxon>Actinomycetes</taxon>
        <taxon>Streptosporangiales</taxon>
        <taxon>Thermomonosporaceae</taxon>
        <taxon>Actinomadura</taxon>
    </lineage>
</organism>
<keyword evidence="2" id="KW-0597">Phosphoprotein</keyword>
<dbReference type="InterPro" id="IPR042099">
    <property type="entry name" value="ANL_N_sf"/>
</dbReference>
<name>A0ABW2Y386_9ACTN</name>
<dbReference type="SUPFAM" id="SSF47336">
    <property type="entry name" value="ACP-like"/>
    <property type="match status" value="1"/>
</dbReference>
<reference evidence="6" key="1">
    <citation type="journal article" date="2019" name="Int. J. Syst. Evol. Microbiol.">
        <title>The Global Catalogue of Microorganisms (GCM) 10K type strain sequencing project: providing services to taxonomists for standard genome sequencing and annotation.</title>
        <authorList>
            <consortium name="The Broad Institute Genomics Platform"/>
            <consortium name="The Broad Institute Genome Sequencing Center for Infectious Disease"/>
            <person name="Wu L."/>
            <person name="Ma J."/>
        </authorList>
    </citation>
    <scope>NUCLEOTIDE SEQUENCE [LARGE SCALE GENOMIC DNA]</scope>
    <source>
        <strain evidence="6">JCM 9371</strain>
    </source>
</reference>
<dbReference type="Gene3D" id="3.40.50.12780">
    <property type="entry name" value="N-terminal domain of ligase-like"/>
    <property type="match status" value="1"/>
</dbReference>
<dbReference type="Pfam" id="PF13193">
    <property type="entry name" value="AMP-binding_C"/>
    <property type="match status" value="1"/>
</dbReference>
<dbReference type="RefSeq" id="WP_131763339.1">
    <property type="nucleotide sequence ID" value="NZ_CAACUY010000322.1"/>
</dbReference>
<dbReference type="Pfam" id="PF00501">
    <property type="entry name" value="AMP-binding"/>
    <property type="match status" value="1"/>
</dbReference>
<accession>A0ABW2Y386</accession>
<dbReference type="Pfam" id="PF00550">
    <property type="entry name" value="PP-binding"/>
    <property type="match status" value="1"/>
</dbReference>
<comment type="caution">
    <text evidence="5">The sequence shown here is derived from an EMBL/GenBank/DDBJ whole genome shotgun (WGS) entry which is preliminary data.</text>
</comment>
<dbReference type="InterPro" id="IPR036736">
    <property type="entry name" value="ACP-like_sf"/>
</dbReference>
<gene>
    <name evidence="5" type="ORF">ACFQZM_47565</name>
</gene>
<dbReference type="Gene3D" id="3.30.300.30">
    <property type="match status" value="1"/>
</dbReference>
<sequence>MPPTSVQQAFAEQCERAPDAIAVSCGDTWYTYRELDRRANRLAHRLLALGAEREEPVALLLERSAEVAVAFLAVLKSGGCYVPLHDSAPSERLARLMSQVGARLLLTDAAMRDAGLPDTGDVRIVDIAEDVPDIPDTDPRVPTLPDQTACVMFTSGSTGRPKGVCVAHRGLLSFARDPCWADGRHECVLAVAPHAFGVSNYEIWVPLLNGHHTVIAGPGPLDTARLGRLIEAAGATALHLVAGLFRVVAEEAPEILAPLREVLTGGDVITPGAVRRVLAACPGIVVRTLYGATETTAFATMASLTHPHAPEDSVPVGRPLDDVRGYILDGELRPVPPGGEGELYLGGARLARGYFGDPGGTAARFVADPFGGPGERMFRTGDIVRTGGDGLLEIRGRAGDLVKIRGFRVAPAEVEGVLAARPDVAQAVVLAREAGTREAGTGEAGRGERRLVAYVVPAAGGVDLTALRAEAARLLPGYAVPAAFVVLDSLPLTPNGKLDRRALPDVRPAPRGAVPRTPRQEILCALFAEVLDVAGVGVDDGFFELDGQSLQAVKLVGRIRAELGADLTVADLFNAPTVAELDRRITAAEASAPGPGGGRADAGPGLRARERGTP</sequence>
<proteinExistence type="predicted"/>
<dbReference type="InterPro" id="IPR000873">
    <property type="entry name" value="AMP-dep_synth/lig_dom"/>
</dbReference>
<keyword evidence="6" id="KW-1185">Reference proteome</keyword>
<evidence type="ECO:0000256" key="3">
    <source>
        <dbReference type="SAM" id="MobiDB-lite"/>
    </source>
</evidence>
<dbReference type="InterPro" id="IPR020845">
    <property type="entry name" value="AMP-binding_CS"/>
</dbReference>
<dbReference type="EMBL" id="JBHTGP010000038">
    <property type="protein sequence ID" value="MFD0692218.1"/>
    <property type="molecule type" value="Genomic_DNA"/>
</dbReference>
<dbReference type="PANTHER" id="PTHR45527:SF1">
    <property type="entry name" value="FATTY ACID SYNTHASE"/>
    <property type="match status" value="1"/>
</dbReference>